<proteinExistence type="predicted"/>
<reference evidence="1 2" key="2">
    <citation type="journal article" date="2022" name="Mol. Ecol. Resour.">
        <title>The genomes of chicory, endive, great burdock and yacon provide insights into Asteraceae paleo-polyploidization history and plant inulin production.</title>
        <authorList>
            <person name="Fan W."/>
            <person name="Wang S."/>
            <person name="Wang H."/>
            <person name="Wang A."/>
            <person name="Jiang F."/>
            <person name="Liu H."/>
            <person name="Zhao H."/>
            <person name="Xu D."/>
            <person name="Zhang Y."/>
        </authorList>
    </citation>
    <scope>NUCLEOTIDE SEQUENCE [LARGE SCALE GENOMIC DNA]</scope>
    <source>
        <strain evidence="2">cv. Punajuju</strain>
        <tissue evidence="1">Leaves</tissue>
    </source>
</reference>
<gene>
    <name evidence="1" type="ORF">L2E82_19308</name>
</gene>
<comment type="caution">
    <text evidence="1">The sequence shown here is derived from an EMBL/GenBank/DDBJ whole genome shotgun (WGS) entry which is preliminary data.</text>
</comment>
<dbReference type="Proteomes" id="UP001055811">
    <property type="component" value="Linkage Group LG03"/>
</dbReference>
<dbReference type="EMBL" id="CM042011">
    <property type="protein sequence ID" value="KAI3768537.1"/>
    <property type="molecule type" value="Genomic_DNA"/>
</dbReference>
<sequence length="150" mass="17254">MVERTFELGSVMTLIGNMNKQWEIIHIPDKPPFPLHQQPTVKVYAAVIDPKHANTLVRKLNQILPLENLRHVKRVRKQDLNEGCINLSVILCLAGDSDSQLDIIPQEVVDLINSYNLETFITKVCKYAPLSKEEWIEQCKIWPTSYHPPT</sequence>
<name>A0ACB9FD30_CICIN</name>
<protein>
    <submittedName>
        <fullName evidence="1">Uncharacterized protein</fullName>
    </submittedName>
</protein>
<reference evidence="2" key="1">
    <citation type="journal article" date="2022" name="Mol. Ecol. Resour.">
        <title>The genomes of chicory, endive, great burdock and yacon provide insights into Asteraceae palaeo-polyploidization history and plant inulin production.</title>
        <authorList>
            <person name="Fan W."/>
            <person name="Wang S."/>
            <person name="Wang H."/>
            <person name="Wang A."/>
            <person name="Jiang F."/>
            <person name="Liu H."/>
            <person name="Zhao H."/>
            <person name="Xu D."/>
            <person name="Zhang Y."/>
        </authorList>
    </citation>
    <scope>NUCLEOTIDE SEQUENCE [LARGE SCALE GENOMIC DNA]</scope>
    <source>
        <strain evidence="2">cv. Punajuju</strain>
    </source>
</reference>
<organism evidence="1 2">
    <name type="scientific">Cichorium intybus</name>
    <name type="common">Chicory</name>
    <dbReference type="NCBI Taxonomy" id="13427"/>
    <lineage>
        <taxon>Eukaryota</taxon>
        <taxon>Viridiplantae</taxon>
        <taxon>Streptophyta</taxon>
        <taxon>Embryophyta</taxon>
        <taxon>Tracheophyta</taxon>
        <taxon>Spermatophyta</taxon>
        <taxon>Magnoliopsida</taxon>
        <taxon>eudicotyledons</taxon>
        <taxon>Gunneridae</taxon>
        <taxon>Pentapetalae</taxon>
        <taxon>asterids</taxon>
        <taxon>campanulids</taxon>
        <taxon>Asterales</taxon>
        <taxon>Asteraceae</taxon>
        <taxon>Cichorioideae</taxon>
        <taxon>Cichorieae</taxon>
        <taxon>Cichoriinae</taxon>
        <taxon>Cichorium</taxon>
    </lineage>
</organism>
<keyword evidence="2" id="KW-1185">Reference proteome</keyword>
<accession>A0ACB9FD30</accession>
<evidence type="ECO:0000313" key="2">
    <source>
        <dbReference type="Proteomes" id="UP001055811"/>
    </source>
</evidence>
<evidence type="ECO:0000313" key="1">
    <source>
        <dbReference type="EMBL" id="KAI3768537.1"/>
    </source>
</evidence>